<organism evidence="1 2">
    <name type="scientific">Arctium lappa</name>
    <name type="common">Greater burdock</name>
    <name type="synonym">Lappa major</name>
    <dbReference type="NCBI Taxonomy" id="4217"/>
    <lineage>
        <taxon>Eukaryota</taxon>
        <taxon>Viridiplantae</taxon>
        <taxon>Streptophyta</taxon>
        <taxon>Embryophyta</taxon>
        <taxon>Tracheophyta</taxon>
        <taxon>Spermatophyta</taxon>
        <taxon>Magnoliopsida</taxon>
        <taxon>eudicotyledons</taxon>
        <taxon>Gunneridae</taxon>
        <taxon>Pentapetalae</taxon>
        <taxon>asterids</taxon>
        <taxon>campanulids</taxon>
        <taxon>Asterales</taxon>
        <taxon>Asteraceae</taxon>
        <taxon>Carduoideae</taxon>
        <taxon>Cardueae</taxon>
        <taxon>Arctiinae</taxon>
        <taxon>Arctium</taxon>
    </lineage>
</organism>
<dbReference type="Proteomes" id="UP001055879">
    <property type="component" value="Linkage Group LG04"/>
</dbReference>
<protein>
    <submittedName>
        <fullName evidence="1">Uncharacterized protein</fullName>
    </submittedName>
</protein>
<reference evidence="1 2" key="2">
    <citation type="journal article" date="2022" name="Mol. Ecol. Resour.">
        <title>The genomes of chicory, endive, great burdock and yacon provide insights into Asteraceae paleo-polyploidization history and plant inulin production.</title>
        <authorList>
            <person name="Fan W."/>
            <person name="Wang S."/>
            <person name="Wang H."/>
            <person name="Wang A."/>
            <person name="Jiang F."/>
            <person name="Liu H."/>
            <person name="Zhao H."/>
            <person name="Xu D."/>
            <person name="Zhang Y."/>
        </authorList>
    </citation>
    <scope>NUCLEOTIDE SEQUENCE [LARGE SCALE GENOMIC DNA]</scope>
    <source>
        <strain evidence="2">cv. Niubang</strain>
    </source>
</reference>
<evidence type="ECO:0000313" key="2">
    <source>
        <dbReference type="Proteomes" id="UP001055879"/>
    </source>
</evidence>
<accession>A0ACB9CME4</accession>
<proteinExistence type="predicted"/>
<gene>
    <name evidence="1" type="ORF">L6452_15002</name>
</gene>
<keyword evidence="2" id="KW-1185">Reference proteome</keyword>
<evidence type="ECO:0000313" key="1">
    <source>
        <dbReference type="EMBL" id="KAI3735503.1"/>
    </source>
</evidence>
<reference evidence="2" key="1">
    <citation type="journal article" date="2022" name="Mol. Ecol. Resour.">
        <title>The genomes of chicory, endive, great burdock and yacon provide insights into Asteraceae palaeo-polyploidization history and plant inulin production.</title>
        <authorList>
            <person name="Fan W."/>
            <person name="Wang S."/>
            <person name="Wang H."/>
            <person name="Wang A."/>
            <person name="Jiang F."/>
            <person name="Liu H."/>
            <person name="Zhao H."/>
            <person name="Xu D."/>
            <person name="Zhang Y."/>
        </authorList>
    </citation>
    <scope>NUCLEOTIDE SEQUENCE [LARGE SCALE GENOMIC DNA]</scope>
    <source>
        <strain evidence="2">cv. Niubang</strain>
    </source>
</reference>
<dbReference type="EMBL" id="CM042050">
    <property type="protein sequence ID" value="KAI3735503.1"/>
    <property type="molecule type" value="Genomic_DNA"/>
</dbReference>
<sequence>MGWLIFVPLSPLPPLGGKIFSHDPILEFYVGYDYDESNQRVSLQLYNNHYDLDLDRFATLLGLPHSDHCLTDQCLTDKMRLWNKILLFNVLGRAGNTERQALTQTHTPSPSRRCHNPIPGLAFNDVDEDAPIPSVSSSSGPVSNRVIYDAVLGLQHSQNSFQRVQEEQWRDVYQRIDTIHEDLLVVHE</sequence>
<name>A0ACB9CME4_ARCLA</name>
<comment type="caution">
    <text evidence="1">The sequence shown here is derived from an EMBL/GenBank/DDBJ whole genome shotgun (WGS) entry which is preliminary data.</text>
</comment>